<gene>
    <name evidence="1" type="ORF">HaLaN_25865</name>
</gene>
<comment type="caution">
    <text evidence="1">The sequence shown here is derived from an EMBL/GenBank/DDBJ whole genome shotgun (WGS) entry which is preliminary data.</text>
</comment>
<sequence>SHPCSGFLALRLHVAAESGKVQSVTFLADTLVPLPSVGLDVALVRSAVQEELSAWLGDCQFPGAMEDTVITVPVVFE</sequence>
<feature type="non-terminal residue" evidence="1">
    <location>
        <position position="1"/>
    </location>
</feature>
<accession>A0A6A0A369</accession>
<proteinExistence type="predicted"/>
<dbReference type="Proteomes" id="UP000485058">
    <property type="component" value="Unassembled WGS sequence"/>
</dbReference>
<name>A0A6A0A369_HAELA</name>
<dbReference type="AlphaFoldDB" id="A0A6A0A369"/>
<keyword evidence="1" id="KW-0223">Dioxygenase</keyword>
<keyword evidence="2" id="KW-1185">Reference proteome</keyword>
<keyword evidence="1" id="KW-0560">Oxidoreductase</keyword>
<dbReference type="EMBL" id="BLLF01003512">
    <property type="protein sequence ID" value="GFH27529.1"/>
    <property type="molecule type" value="Genomic_DNA"/>
</dbReference>
<evidence type="ECO:0000313" key="2">
    <source>
        <dbReference type="Proteomes" id="UP000485058"/>
    </source>
</evidence>
<protein>
    <submittedName>
        <fullName evidence="1">Fe2OG dioxygenase domain-containing protein</fullName>
    </submittedName>
</protein>
<reference evidence="1 2" key="1">
    <citation type="submission" date="2020-02" db="EMBL/GenBank/DDBJ databases">
        <title>Draft genome sequence of Haematococcus lacustris strain NIES-144.</title>
        <authorList>
            <person name="Morimoto D."/>
            <person name="Nakagawa S."/>
            <person name="Yoshida T."/>
            <person name="Sawayama S."/>
        </authorList>
    </citation>
    <scope>NUCLEOTIDE SEQUENCE [LARGE SCALE GENOMIC DNA]</scope>
    <source>
        <strain evidence="1 2">NIES-144</strain>
    </source>
</reference>
<dbReference type="GO" id="GO:0051213">
    <property type="term" value="F:dioxygenase activity"/>
    <property type="evidence" value="ECO:0007669"/>
    <property type="project" value="UniProtKB-KW"/>
</dbReference>
<organism evidence="1 2">
    <name type="scientific">Haematococcus lacustris</name>
    <name type="common">Green alga</name>
    <name type="synonym">Haematococcus pluvialis</name>
    <dbReference type="NCBI Taxonomy" id="44745"/>
    <lineage>
        <taxon>Eukaryota</taxon>
        <taxon>Viridiplantae</taxon>
        <taxon>Chlorophyta</taxon>
        <taxon>core chlorophytes</taxon>
        <taxon>Chlorophyceae</taxon>
        <taxon>CS clade</taxon>
        <taxon>Chlamydomonadales</taxon>
        <taxon>Haematococcaceae</taxon>
        <taxon>Haematococcus</taxon>
    </lineage>
</organism>
<evidence type="ECO:0000313" key="1">
    <source>
        <dbReference type="EMBL" id="GFH27529.1"/>
    </source>
</evidence>